<evidence type="ECO:0000313" key="14">
    <source>
        <dbReference type="Proteomes" id="UP000548826"/>
    </source>
</evidence>
<dbReference type="EMBL" id="AAAPCR010000017">
    <property type="protein sequence ID" value="EAD8147313.1"/>
    <property type="molecule type" value="Genomic_DNA"/>
</dbReference>
<dbReference type="EMBL" id="AABGFX010000019">
    <property type="protein sequence ID" value="EAH3128584.1"/>
    <property type="molecule type" value="Genomic_DNA"/>
</dbReference>
<evidence type="ECO:0000313" key="4">
    <source>
        <dbReference type="EMBL" id="EAH0219637.1"/>
    </source>
</evidence>
<accession>A0A458RYU4</accession>
<dbReference type="AlphaFoldDB" id="A0A458RYU4"/>
<sequence>MEERFTTELMFTLTNNPKFQEVAELVYWNEEEIVHCPENNEYVYAIDEGSVTQCAARNSSWGKGSILGFTREETKIQPLSKTVAWKIPLTYVKDILKSMGKVKVADLTVIEKNFLDRNEIDCIQWFIQEMPLRLHTTSWKVALDFFRQEMMQAVPKELCAFQVKELKQQHILYELGYYLEIDVLQFHNYLRDLAYNKVLQKNNLNIS</sequence>
<dbReference type="EMBL" id="AAAIJX010000016">
    <property type="protein sequence ID" value="EAC4484161.1"/>
    <property type="molecule type" value="Genomic_DNA"/>
</dbReference>
<proteinExistence type="predicted"/>
<dbReference type="Proteomes" id="UP000517258">
    <property type="component" value="Unassembled WGS sequence"/>
</dbReference>
<dbReference type="Proteomes" id="UP000413786">
    <property type="component" value="Unassembled WGS sequence"/>
</dbReference>
<reference evidence="11 12" key="2">
    <citation type="submission" date="2019-04" db="EMBL/GenBank/DDBJ databases">
        <authorList>
            <person name="Ashton P.M."/>
            <person name="Dallman T."/>
            <person name="Nair S."/>
            <person name="De Pinna E."/>
            <person name="Peters T."/>
            <person name="Grant K."/>
        </authorList>
    </citation>
    <scope>NUCLEOTIDE SEQUENCE [LARGE SCALE GENOMIC DNA]</scope>
    <source>
        <strain evidence="3 14">429821</strain>
        <strain evidence="5 12">562417</strain>
        <strain evidence="6 13">562428</strain>
        <strain evidence="4 11">563356</strain>
        <strain evidence="1 9">688377</strain>
        <strain evidence="7 10">760311</strain>
    </source>
</reference>
<gene>
    <name evidence="2" type="ORF">CD20_14625</name>
    <name evidence="5" type="ORF">D4271_14815</name>
    <name evidence="3" type="ORF">D4C60_00110</name>
    <name evidence="4" type="ORF">D4D89_15030</name>
    <name evidence="6" type="ORF">D5M70_14820</name>
    <name evidence="1" type="ORF">E0I39_14775</name>
    <name evidence="7" type="ORF">FJU19_14675</name>
</gene>
<protein>
    <submittedName>
        <fullName evidence="3">Uncharacterized protein</fullName>
    </submittedName>
</protein>
<dbReference type="Proteomes" id="UP000529135">
    <property type="component" value="Unassembled WGS sequence"/>
</dbReference>
<evidence type="ECO:0000313" key="9">
    <source>
        <dbReference type="Proteomes" id="UP000413786"/>
    </source>
</evidence>
<evidence type="ECO:0000313" key="2">
    <source>
        <dbReference type="EMBL" id="EAD8147313.1"/>
    </source>
</evidence>
<dbReference type="EMBL" id="AAJEKY010000016">
    <property type="protein sequence ID" value="ECL0132346.1"/>
    <property type="molecule type" value="Genomic_DNA"/>
</dbReference>
<evidence type="ECO:0000313" key="12">
    <source>
        <dbReference type="Proteomes" id="UP000525068"/>
    </source>
</evidence>
<evidence type="ECO:0000313" key="5">
    <source>
        <dbReference type="EMBL" id="EAH1616687.1"/>
    </source>
</evidence>
<dbReference type="Proteomes" id="UP000525068">
    <property type="component" value="Unassembled WGS sequence"/>
</dbReference>
<dbReference type="Proteomes" id="UP000371553">
    <property type="component" value="Unassembled WGS sequence"/>
</dbReference>
<dbReference type="Proteomes" id="UP000478945">
    <property type="component" value="Unassembled WGS sequence"/>
</dbReference>
<dbReference type="EMBL" id="AABEQV010000001">
    <property type="protein sequence ID" value="EAG9855390.1"/>
    <property type="molecule type" value="Genomic_DNA"/>
</dbReference>
<dbReference type="Proteomes" id="UP000548826">
    <property type="component" value="Unassembled WGS sequence"/>
</dbReference>
<comment type="caution">
    <text evidence="3">The sequence shown here is derived from an EMBL/GenBank/DDBJ whole genome shotgun (WGS) entry which is preliminary data.</text>
</comment>
<evidence type="ECO:0000313" key="3">
    <source>
        <dbReference type="EMBL" id="EAG9855390.1"/>
    </source>
</evidence>
<organism evidence="3 14">
    <name type="scientific">Listeria monocytogenes</name>
    <dbReference type="NCBI Taxonomy" id="1639"/>
    <lineage>
        <taxon>Bacteria</taxon>
        <taxon>Bacillati</taxon>
        <taxon>Bacillota</taxon>
        <taxon>Bacilli</taxon>
        <taxon>Bacillales</taxon>
        <taxon>Listeriaceae</taxon>
        <taxon>Listeria</taxon>
    </lineage>
</organism>
<evidence type="ECO:0000313" key="8">
    <source>
        <dbReference type="Proteomes" id="UP000371553"/>
    </source>
</evidence>
<evidence type="ECO:0000313" key="11">
    <source>
        <dbReference type="Proteomes" id="UP000517258"/>
    </source>
</evidence>
<evidence type="ECO:0000313" key="6">
    <source>
        <dbReference type="EMBL" id="EAH3128584.1"/>
    </source>
</evidence>
<evidence type="ECO:0000313" key="7">
    <source>
        <dbReference type="EMBL" id="ECL0132346.1"/>
    </source>
</evidence>
<name>A0A458RYU4_LISMN</name>
<dbReference type="RefSeq" id="WP_031694778.1">
    <property type="nucleotide sequence ID" value="NZ_CAAVEO010000009.1"/>
</dbReference>
<dbReference type="EMBL" id="AABFMV010000017">
    <property type="protein sequence ID" value="EAH1616687.1"/>
    <property type="molecule type" value="Genomic_DNA"/>
</dbReference>
<dbReference type="EMBL" id="AABEVI010000017">
    <property type="protein sequence ID" value="EAH0219637.1"/>
    <property type="molecule type" value="Genomic_DNA"/>
</dbReference>
<evidence type="ECO:0000313" key="13">
    <source>
        <dbReference type="Proteomes" id="UP000529135"/>
    </source>
</evidence>
<evidence type="ECO:0000313" key="10">
    <source>
        <dbReference type="Proteomes" id="UP000478945"/>
    </source>
</evidence>
<evidence type="ECO:0000313" key="1">
    <source>
        <dbReference type="EMBL" id="EAC4484161.1"/>
    </source>
</evidence>
<reference evidence="2 8" key="1">
    <citation type="submission" date="2018-06" db="EMBL/GenBank/DDBJ databases">
        <authorList>
            <consortium name="GenomeTrakr: Next Generation Sequencing Network for Food Pathogen Tracability"/>
        </authorList>
    </citation>
    <scope>NUCLEOTIDE SEQUENCE [LARGE SCALE GENOMIC DNA]</scope>
    <source>
        <strain evidence="2 8">NYAG13B12507-5</strain>
    </source>
</reference>